<dbReference type="EMBL" id="BARU01004933">
    <property type="protein sequence ID" value="GAH24974.1"/>
    <property type="molecule type" value="Genomic_DNA"/>
</dbReference>
<protein>
    <submittedName>
        <fullName evidence="1">Uncharacterized protein</fullName>
    </submittedName>
</protein>
<dbReference type="SUPFAM" id="SSF54675">
    <property type="entry name" value="Nicotinate/Quinolinate PRTase N-terminal domain-like"/>
    <property type="match status" value="1"/>
</dbReference>
<comment type="caution">
    <text evidence="1">The sequence shown here is derived from an EMBL/GenBank/DDBJ whole genome shotgun (WGS) entry which is preliminary data.</text>
</comment>
<reference evidence="1" key="1">
    <citation type="journal article" date="2014" name="Front. Microbiol.">
        <title>High frequency of phylogenetically diverse reductive dehalogenase-homologous genes in deep subseafloor sedimentary metagenomes.</title>
        <authorList>
            <person name="Kawai M."/>
            <person name="Futagami T."/>
            <person name="Toyoda A."/>
            <person name="Takaki Y."/>
            <person name="Nishi S."/>
            <person name="Hori S."/>
            <person name="Arai W."/>
            <person name="Tsubouchi T."/>
            <person name="Morono Y."/>
            <person name="Uchiyama I."/>
            <person name="Ito T."/>
            <person name="Fujiyama A."/>
            <person name="Inagaki F."/>
            <person name="Takami H."/>
        </authorList>
    </citation>
    <scope>NUCLEOTIDE SEQUENCE</scope>
    <source>
        <strain evidence="1">Expedition CK06-06</strain>
    </source>
</reference>
<dbReference type="GO" id="GO:0016763">
    <property type="term" value="F:pentosyltransferase activity"/>
    <property type="evidence" value="ECO:0007669"/>
    <property type="project" value="InterPro"/>
</dbReference>
<dbReference type="Gene3D" id="3.90.1170.20">
    <property type="entry name" value="Quinolinate phosphoribosyl transferase, N-terminal domain"/>
    <property type="match status" value="1"/>
</dbReference>
<organism evidence="1">
    <name type="scientific">marine sediment metagenome</name>
    <dbReference type="NCBI Taxonomy" id="412755"/>
    <lineage>
        <taxon>unclassified sequences</taxon>
        <taxon>metagenomes</taxon>
        <taxon>ecological metagenomes</taxon>
    </lineage>
</organism>
<accession>X1F6J3</accession>
<gene>
    <name evidence="1" type="ORF">S03H2_09605</name>
</gene>
<sequence>MDFLIKENILIDKIIEQALLEDIGTGDITSESIVPSDLKAKGIIKTSEEGVVAGLDIA</sequence>
<name>X1F6J3_9ZZZZ</name>
<feature type="non-terminal residue" evidence="1">
    <location>
        <position position="58"/>
    </location>
</feature>
<proteinExistence type="predicted"/>
<evidence type="ECO:0000313" key="1">
    <source>
        <dbReference type="EMBL" id="GAH24974.1"/>
    </source>
</evidence>
<dbReference type="AlphaFoldDB" id="X1F6J3"/>
<dbReference type="InterPro" id="IPR037128">
    <property type="entry name" value="Quinolinate_PRibosylTase_N_sf"/>
</dbReference>